<keyword evidence="2" id="KW-1185">Reference proteome</keyword>
<comment type="caution">
    <text evidence="1">The sequence shown here is derived from an EMBL/GenBank/DDBJ whole genome shotgun (WGS) entry which is preliminary data.</text>
</comment>
<evidence type="ECO:0000313" key="2">
    <source>
        <dbReference type="Proteomes" id="UP000051841"/>
    </source>
</evidence>
<protein>
    <submittedName>
        <fullName evidence="1">Uncharacterized protein</fullName>
    </submittedName>
</protein>
<dbReference type="EMBL" id="JQBL01000001">
    <property type="protein sequence ID" value="KRN51507.1"/>
    <property type="molecule type" value="Genomic_DNA"/>
</dbReference>
<accession>A0A0R2HEL1</accession>
<evidence type="ECO:0000313" key="1">
    <source>
        <dbReference type="EMBL" id="KRN51507.1"/>
    </source>
</evidence>
<dbReference type="Proteomes" id="UP000051841">
    <property type="component" value="Unassembled WGS sequence"/>
</dbReference>
<sequence>MSVVNGVKARLKAHAPKKGDVEILVITEKQFSKIEYLVGEKQSIIEDSEERMIIL</sequence>
<reference evidence="1 2" key="1">
    <citation type="journal article" date="2015" name="Genome Announc.">
        <title>Expanding the biotechnology potential of lactobacilli through comparative genomics of 213 strains and associated genera.</title>
        <authorList>
            <person name="Sun Z."/>
            <person name="Harris H.M."/>
            <person name="McCann A."/>
            <person name="Guo C."/>
            <person name="Argimon S."/>
            <person name="Zhang W."/>
            <person name="Yang X."/>
            <person name="Jeffery I.B."/>
            <person name="Cooney J.C."/>
            <person name="Kagawa T.F."/>
            <person name="Liu W."/>
            <person name="Song Y."/>
            <person name="Salvetti E."/>
            <person name="Wrobel A."/>
            <person name="Rasinkangas P."/>
            <person name="Parkhill J."/>
            <person name="Rea M.C."/>
            <person name="O'Sullivan O."/>
            <person name="Ritari J."/>
            <person name="Douillard F.P."/>
            <person name="Paul Ross R."/>
            <person name="Yang R."/>
            <person name="Briner A.E."/>
            <person name="Felis G.E."/>
            <person name="de Vos W.M."/>
            <person name="Barrangou R."/>
            <person name="Klaenhammer T.R."/>
            <person name="Caufield P.W."/>
            <person name="Cui Y."/>
            <person name="Zhang H."/>
            <person name="O'Toole P.W."/>
        </authorList>
    </citation>
    <scope>NUCLEOTIDE SEQUENCE [LARGE SCALE GENOMIC DNA]</scope>
    <source>
        <strain evidence="1 2">DSM 20405</strain>
    </source>
</reference>
<dbReference type="AlphaFoldDB" id="A0A0R2HEL1"/>
<proteinExistence type="predicted"/>
<organism evidence="1 2">
    <name type="scientific">Kandleria vitulina DSM 20405</name>
    <dbReference type="NCBI Taxonomy" id="1410657"/>
    <lineage>
        <taxon>Bacteria</taxon>
        <taxon>Bacillati</taxon>
        <taxon>Bacillota</taxon>
        <taxon>Erysipelotrichia</taxon>
        <taxon>Erysipelotrichales</taxon>
        <taxon>Coprobacillaceae</taxon>
        <taxon>Kandleria</taxon>
    </lineage>
</organism>
<name>A0A0R2HEL1_9FIRM</name>
<dbReference type="PATRIC" id="fig|1410657.5.peg.127"/>
<gene>
    <name evidence="1" type="ORF">IV49_GL000125</name>
</gene>